<gene>
    <name evidence="2" type="ORF">METZ01_LOCUS454520</name>
</gene>
<feature type="compositionally biased region" description="Low complexity" evidence="1">
    <location>
        <begin position="64"/>
        <end position="78"/>
    </location>
</feature>
<organism evidence="2">
    <name type="scientific">marine metagenome</name>
    <dbReference type="NCBI Taxonomy" id="408172"/>
    <lineage>
        <taxon>unclassified sequences</taxon>
        <taxon>metagenomes</taxon>
        <taxon>ecological metagenomes</taxon>
    </lineage>
</organism>
<feature type="non-terminal residue" evidence="2">
    <location>
        <position position="92"/>
    </location>
</feature>
<dbReference type="EMBL" id="UINC01188445">
    <property type="protein sequence ID" value="SVE01666.1"/>
    <property type="molecule type" value="Genomic_DNA"/>
</dbReference>
<protein>
    <submittedName>
        <fullName evidence="2">Uncharacterized protein</fullName>
    </submittedName>
</protein>
<accession>A0A383A168</accession>
<proteinExistence type="predicted"/>
<dbReference type="AlphaFoldDB" id="A0A383A168"/>
<feature type="region of interest" description="Disordered" evidence="1">
    <location>
        <begin position="64"/>
        <end position="92"/>
    </location>
</feature>
<name>A0A383A168_9ZZZZ</name>
<reference evidence="2" key="1">
    <citation type="submission" date="2018-05" db="EMBL/GenBank/DDBJ databases">
        <authorList>
            <person name="Lanie J.A."/>
            <person name="Ng W.-L."/>
            <person name="Kazmierczak K.M."/>
            <person name="Andrzejewski T.M."/>
            <person name="Davidsen T.M."/>
            <person name="Wayne K.J."/>
            <person name="Tettelin H."/>
            <person name="Glass J.I."/>
            <person name="Rusch D."/>
            <person name="Podicherti R."/>
            <person name="Tsui H.-C.T."/>
            <person name="Winkler M.E."/>
        </authorList>
    </citation>
    <scope>NUCLEOTIDE SEQUENCE</scope>
</reference>
<sequence>MAHNPTSDDGFFLTGRVSGCRYARIPIPQRISKEPSVRNINMYLFKNVCAIALVAMLSACGAESAGTESEAGESSADEQSQTTETGEQGGSD</sequence>
<evidence type="ECO:0000256" key="1">
    <source>
        <dbReference type="SAM" id="MobiDB-lite"/>
    </source>
</evidence>
<evidence type="ECO:0000313" key="2">
    <source>
        <dbReference type="EMBL" id="SVE01666.1"/>
    </source>
</evidence>